<sequence length="139" mass="15481">MEYFTRAATKSFDLSPIHAKAGTFTGLVPIEAAGDEMVYIALRAPISSTSLMVTGPGFIVRLNVSAKLADYPESKKDSLSKQNNRSRTALRRAFGTCEFNVHESFGNHSQYEHTKNKPPAPFKPKGRDNVGEMWWEAEK</sequence>
<dbReference type="Proteomes" id="UP000001261">
    <property type="component" value="Unassembled WGS sequence"/>
</dbReference>
<feature type="compositionally biased region" description="Basic and acidic residues" evidence="1">
    <location>
        <begin position="125"/>
        <end position="139"/>
    </location>
</feature>
<reference evidence="3" key="2">
    <citation type="journal article" date="2010" name="Genome Res.">
        <title>Population genomic sequencing of Coccidioides fungi reveals recent hybridization and transposon control.</title>
        <authorList>
            <person name="Neafsey D.E."/>
            <person name="Barker B.M."/>
            <person name="Sharpton T.J."/>
            <person name="Stajich J.E."/>
            <person name="Park D.J."/>
            <person name="Whiston E."/>
            <person name="Hung C.-Y."/>
            <person name="McMahan C."/>
            <person name="White J."/>
            <person name="Sykes S."/>
            <person name="Heiman D."/>
            <person name="Young S."/>
            <person name="Zeng Q."/>
            <person name="Abouelleil A."/>
            <person name="Aftuck L."/>
            <person name="Bessette D."/>
            <person name="Brown A."/>
            <person name="FitzGerald M."/>
            <person name="Lui A."/>
            <person name="Macdonald J.P."/>
            <person name="Priest M."/>
            <person name="Orbach M.J."/>
            <person name="Galgiani J.N."/>
            <person name="Kirkland T.N."/>
            <person name="Cole G.T."/>
            <person name="Birren B.W."/>
            <person name="Henn M.R."/>
            <person name="Taylor J.W."/>
            <person name="Rounsley S.D."/>
        </authorList>
    </citation>
    <scope>GENOME REANNOTATION</scope>
    <source>
        <strain evidence="3">RS</strain>
    </source>
</reference>
<accession>A0A0D8JW93</accession>
<reference evidence="3" key="1">
    <citation type="journal article" date="2009" name="Genome Res.">
        <title>Comparative genomic analyses of the human fungal pathogens Coccidioides and their relatives.</title>
        <authorList>
            <person name="Sharpton T.J."/>
            <person name="Stajich J.E."/>
            <person name="Rounsley S.D."/>
            <person name="Gardner M.J."/>
            <person name="Wortman J.R."/>
            <person name="Jordar V.S."/>
            <person name="Maiti R."/>
            <person name="Kodira C.D."/>
            <person name="Neafsey D.E."/>
            <person name="Zeng Q."/>
            <person name="Hung C.-Y."/>
            <person name="McMahan C."/>
            <person name="Muszewska A."/>
            <person name="Grynberg M."/>
            <person name="Mandel M.A."/>
            <person name="Kellner E.M."/>
            <person name="Barker B.M."/>
            <person name="Galgiani J.N."/>
            <person name="Orbach M.J."/>
            <person name="Kirkland T.N."/>
            <person name="Cole G.T."/>
            <person name="Henn M.R."/>
            <person name="Birren B.W."/>
            <person name="Taylor J.W."/>
        </authorList>
    </citation>
    <scope>NUCLEOTIDE SEQUENCE [LARGE SCALE GENOMIC DNA]</scope>
    <source>
        <strain evidence="3">RS</strain>
    </source>
</reference>
<protein>
    <submittedName>
        <fullName evidence="2">Uncharacterized protein</fullName>
    </submittedName>
</protein>
<gene>
    <name evidence="2" type="ORF">CIMG_13761</name>
</gene>
<name>A0A0D8JW93_COCIM</name>
<dbReference type="VEuPathDB" id="FungiDB:CIMG_13761"/>
<keyword evidence="3" id="KW-1185">Reference proteome</keyword>
<dbReference type="AlphaFoldDB" id="A0A0D8JW93"/>
<dbReference type="KEGG" id="cim:CIMG_13761"/>
<evidence type="ECO:0000313" key="3">
    <source>
        <dbReference type="Proteomes" id="UP000001261"/>
    </source>
</evidence>
<organism evidence="2 3">
    <name type="scientific">Coccidioides immitis (strain RS)</name>
    <name type="common">Valley fever fungus</name>
    <dbReference type="NCBI Taxonomy" id="246410"/>
    <lineage>
        <taxon>Eukaryota</taxon>
        <taxon>Fungi</taxon>
        <taxon>Dikarya</taxon>
        <taxon>Ascomycota</taxon>
        <taxon>Pezizomycotina</taxon>
        <taxon>Eurotiomycetes</taxon>
        <taxon>Eurotiomycetidae</taxon>
        <taxon>Onygenales</taxon>
        <taxon>Onygenaceae</taxon>
        <taxon>Coccidioides</taxon>
    </lineage>
</organism>
<evidence type="ECO:0000313" key="2">
    <source>
        <dbReference type="EMBL" id="KJF61595.1"/>
    </source>
</evidence>
<dbReference type="EMBL" id="GG704916">
    <property type="protein sequence ID" value="KJF61595.1"/>
    <property type="molecule type" value="Genomic_DNA"/>
</dbReference>
<dbReference type="InParanoid" id="A0A0D8JW93"/>
<dbReference type="RefSeq" id="XP_004446430.1">
    <property type="nucleotide sequence ID" value="XM_004446373.1"/>
</dbReference>
<feature type="region of interest" description="Disordered" evidence="1">
    <location>
        <begin position="107"/>
        <end position="139"/>
    </location>
</feature>
<dbReference type="GeneID" id="24165388"/>
<evidence type="ECO:0000256" key="1">
    <source>
        <dbReference type="SAM" id="MobiDB-lite"/>
    </source>
</evidence>
<proteinExistence type="predicted"/>